<evidence type="ECO:0000256" key="8">
    <source>
        <dbReference type="SAM" id="Phobius"/>
    </source>
</evidence>
<keyword evidence="5 8" id="KW-0812">Transmembrane</keyword>
<keyword evidence="3" id="KW-1003">Cell membrane</keyword>
<keyword evidence="2" id="KW-0813">Transport</keyword>
<feature type="transmembrane region" description="Helical" evidence="8">
    <location>
        <begin position="171"/>
        <end position="193"/>
    </location>
</feature>
<dbReference type="GO" id="GO:0005886">
    <property type="term" value="C:plasma membrane"/>
    <property type="evidence" value="ECO:0007669"/>
    <property type="project" value="UniProtKB-SubCell"/>
</dbReference>
<feature type="transmembrane region" description="Helical" evidence="8">
    <location>
        <begin position="20"/>
        <end position="42"/>
    </location>
</feature>
<evidence type="ECO:0000256" key="2">
    <source>
        <dbReference type="ARBA" id="ARBA00022448"/>
    </source>
</evidence>
<dbReference type="AlphaFoldDB" id="A0A3B0MS86"/>
<keyword evidence="6 8" id="KW-1133">Transmembrane helix</keyword>
<evidence type="ECO:0000256" key="7">
    <source>
        <dbReference type="ARBA" id="ARBA00023136"/>
    </source>
</evidence>
<dbReference type="Pfam" id="PF02653">
    <property type="entry name" value="BPD_transp_2"/>
    <property type="match status" value="1"/>
</dbReference>
<sequence>MEPIAKRMQKRPLLSAVVGWLKQITGPLIGLLLLCLVLSLMTDSFLTKNNLLNVMDQVTVLGVMAIGMTFVILIGGIDLSVGALLAVSTMVMGALNAYAGVPLPIAMLAGVMAAAIGGFANGVLVVQLGVPSFVATLAMMSIARGVANITTDGTQITGYSAWFSELSIIRYGGLLSATVAFFIFLALVCGVLLSYHTMGRKIYAIGGGSEVARLAGIRARAYTMWIYVFCGVTAGFGGVLLATRLDSSDPSAGLGWELDTIAAVVIGGASLSGGVGSIGGTVIGVLIIGVLRNGLNLIGISPFIQQIVIGLVIAFAVILDQLRLRRG</sequence>
<gene>
    <name evidence="9" type="primary">rbsC_4</name>
    <name evidence="9" type="ORF">ROE7235_03678</name>
</gene>
<feature type="transmembrane region" description="Helical" evidence="8">
    <location>
        <begin position="105"/>
        <end position="126"/>
    </location>
</feature>
<evidence type="ECO:0000256" key="4">
    <source>
        <dbReference type="ARBA" id="ARBA00022519"/>
    </source>
</evidence>
<keyword evidence="7 8" id="KW-0472">Membrane</keyword>
<name>A0A3B0MS86_9RHOB</name>
<comment type="subcellular location">
    <subcellularLocation>
        <location evidence="1">Cell membrane</location>
        <topology evidence="1">Multi-pass membrane protein</topology>
    </subcellularLocation>
</comment>
<dbReference type="Proteomes" id="UP000272908">
    <property type="component" value="Unassembled WGS sequence"/>
</dbReference>
<dbReference type="GO" id="GO:0022857">
    <property type="term" value="F:transmembrane transporter activity"/>
    <property type="evidence" value="ECO:0007669"/>
    <property type="project" value="InterPro"/>
</dbReference>
<evidence type="ECO:0000256" key="6">
    <source>
        <dbReference type="ARBA" id="ARBA00022989"/>
    </source>
</evidence>
<feature type="transmembrane region" description="Helical" evidence="8">
    <location>
        <begin position="295"/>
        <end position="319"/>
    </location>
</feature>
<dbReference type="PANTHER" id="PTHR32196">
    <property type="entry name" value="ABC TRANSPORTER PERMEASE PROTEIN YPHD-RELATED-RELATED"/>
    <property type="match status" value="1"/>
</dbReference>
<evidence type="ECO:0000313" key="9">
    <source>
        <dbReference type="EMBL" id="SUZ33897.1"/>
    </source>
</evidence>
<evidence type="ECO:0000256" key="1">
    <source>
        <dbReference type="ARBA" id="ARBA00004651"/>
    </source>
</evidence>
<protein>
    <submittedName>
        <fullName evidence="9">Ribose import permease protein RbsC</fullName>
    </submittedName>
</protein>
<reference evidence="10" key="1">
    <citation type="submission" date="2018-08" db="EMBL/GenBank/DDBJ databases">
        <authorList>
            <person name="Rodrigo-Torres L."/>
            <person name="Arahal R. D."/>
            <person name="Lucena T."/>
        </authorList>
    </citation>
    <scope>NUCLEOTIDE SEQUENCE [LARGE SCALE GENOMIC DNA]</scope>
    <source>
        <strain evidence="10">CECT 7235</strain>
    </source>
</reference>
<dbReference type="PANTHER" id="PTHR32196:SF21">
    <property type="entry name" value="ABC TRANSPORTER PERMEASE PROTEIN YPHD-RELATED"/>
    <property type="match status" value="1"/>
</dbReference>
<feature type="transmembrane region" description="Helical" evidence="8">
    <location>
        <begin position="261"/>
        <end position="288"/>
    </location>
</feature>
<dbReference type="RefSeq" id="WP_121097195.1">
    <property type="nucleotide sequence ID" value="NZ_UIHC01000088.1"/>
</dbReference>
<keyword evidence="10" id="KW-1185">Reference proteome</keyword>
<keyword evidence="4" id="KW-0997">Cell inner membrane</keyword>
<dbReference type="EMBL" id="UIHC01000088">
    <property type="protein sequence ID" value="SUZ33897.1"/>
    <property type="molecule type" value="Genomic_DNA"/>
</dbReference>
<accession>A0A3B0MS86</accession>
<evidence type="ECO:0000256" key="5">
    <source>
        <dbReference type="ARBA" id="ARBA00022692"/>
    </source>
</evidence>
<feature type="transmembrane region" description="Helical" evidence="8">
    <location>
        <begin position="222"/>
        <end position="241"/>
    </location>
</feature>
<evidence type="ECO:0000313" key="10">
    <source>
        <dbReference type="Proteomes" id="UP000272908"/>
    </source>
</evidence>
<dbReference type="InterPro" id="IPR001851">
    <property type="entry name" value="ABC_transp_permease"/>
</dbReference>
<proteinExistence type="predicted"/>
<dbReference type="OrthoDB" id="6384190at2"/>
<dbReference type="CDD" id="cd06579">
    <property type="entry name" value="TM_PBP1_transp_AraH_like"/>
    <property type="match status" value="1"/>
</dbReference>
<evidence type="ECO:0000256" key="3">
    <source>
        <dbReference type="ARBA" id="ARBA00022475"/>
    </source>
</evidence>
<organism evidence="9 10">
    <name type="scientific">Roseinatronobacter ekhonensis</name>
    <dbReference type="NCBI Taxonomy" id="254356"/>
    <lineage>
        <taxon>Bacteria</taxon>
        <taxon>Pseudomonadati</taxon>
        <taxon>Pseudomonadota</taxon>
        <taxon>Alphaproteobacteria</taxon>
        <taxon>Rhodobacterales</taxon>
        <taxon>Paracoccaceae</taxon>
        <taxon>Roseinatronobacter</taxon>
    </lineage>
</organism>